<sequence>MASTQEPAPENVSQAAAAAPKGWTTDITAPDKAKAMLATPIGKPVTSIKDILEQVRGDQYVFGSGSDYYFWNCASETAALVLEPKGKDALWSQMDKDIMKVKVKQLDV</sequence>
<comment type="caution">
    <text evidence="1">The sequence shown here is derived from an EMBL/GenBank/DDBJ whole genome shotgun (WGS) entry which is preliminary data.</text>
</comment>
<evidence type="ECO:0000313" key="2">
    <source>
        <dbReference type="Proteomes" id="UP000790709"/>
    </source>
</evidence>
<evidence type="ECO:0000313" key="1">
    <source>
        <dbReference type="EMBL" id="KAH7928817.1"/>
    </source>
</evidence>
<name>A0ACB8BVF7_9AGAM</name>
<proteinExistence type="predicted"/>
<accession>A0ACB8BVF7</accession>
<reference evidence="1" key="1">
    <citation type="journal article" date="2021" name="New Phytol.">
        <title>Evolutionary innovations through gain and loss of genes in the ectomycorrhizal Boletales.</title>
        <authorList>
            <person name="Wu G."/>
            <person name="Miyauchi S."/>
            <person name="Morin E."/>
            <person name="Kuo A."/>
            <person name="Drula E."/>
            <person name="Varga T."/>
            <person name="Kohler A."/>
            <person name="Feng B."/>
            <person name="Cao Y."/>
            <person name="Lipzen A."/>
            <person name="Daum C."/>
            <person name="Hundley H."/>
            <person name="Pangilinan J."/>
            <person name="Johnson J."/>
            <person name="Barry K."/>
            <person name="LaButti K."/>
            <person name="Ng V."/>
            <person name="Ahrendt S."/>
            <person name="Min B."/>
            <person name="Choi I.G."/>
            <person name="Park H."/>
            <person name="Plett J.M."/>
            <person name="Magnuson J."/>
            <person name="Spatafora J.W."/>
            <person name="Nagy L.G."/>
            <person name="Henrissat B."/>
            <person name="Grigoriev I.V."/>
            <person name="Yang Z.L."/>
            <person name="Xu J."/>
            <person name="Martin F.M."/>
        </authorList>
    </citation>
    <scope>NUCLEOTIDE SEQUENCE</scope>
    <source>
        <strain evidence="1">KUC20120723A-06</strain>
    </source>
</reference>
<organism evidence="1 2">
    <name type="scientific">Leucogyrophana mollusca</name>
    <dbReference type="NCBI Taxonomy" id="85980"/>
    <lineage>
        <taxon>Eukaryota</taxon>
        <taxon>Fungi</taxon>
        <taxon>Dikarya</taxon>
        <taxon>Basidiomycota</taxon>
        <taxon>Agaricomycotina</taxon>
        <taxon>Agaricomycetes</taxon>
        <taxon>Agaricomycetidae</taxon>
        <taxon>Boletales</taxon>
        <taxon>Boletales incertae sedis</taxon>
        <taxon>Leucogyrophana</taxon>
    </lineage>
</organism>
<gene>
    <name evidence="1" type="ORF">BV22DRAFT_1030197</name>
</gene>
<dbReference type="EMBL" id="MU266348">
    <property type="protein sequence ID" value="KAH7928817.1"/>
    <property type="molecule type" value="Genomic_DNA"/>
</dbReference>
<protein>
    <submittedName>
        <fullName evidence="1">Uncharacterized protein</fullName>
    </submittedName>
</protein>
<dbReference type="Proteomes" id="UP000790709">
    <property type="component" value="Unassembled WGS sequence"/>
</dbReference>
<keyword evidence="2" id="KW-1185">Reference proteome</keyword>